<comment type="caution">
    <text evidence="2">The sequence shown here is derived from an EMBL/GenBank/DDBJ whole genome shotgun (WGS) entry which is preliminary data.</text>
</comment>
<feature type="transmembrane region" description="Helical" evidence="1">
    <location>
        <begin position="12"/>
        <end position="33"/>
    </location>
</feature>
<keyword evidence="1" id="KW-0472">Membrane</keyword>
<organism evidence="2 3">
    <name type="scientific">Subtercola boreus</name>
    <dbReference type="NCBI Taxonomy" id="120213"/>
    <lineage>
        <taxon>Bacteria</taxon>
        <taxon>Bacillati</taxon>
        <taxon>Actinomycetota</taxon>
        <taxon>Actinomycetes</taxon>
        <taxon>Micrococcales</taxon>
        <taxon>Microbacteriaceae</taxon>
        <taxon>Subtercola</taxon>
    </lineage>
</organism>
<evidence type="ECO:0000313" key="3">
    <source>
        <dbReference type="Proteomes" id="UP000256486"/>
    </source>
</evidence>
<name>A0A3E0VFU6_9MICO</name>
<evidence type="ECO:0000313" key="2">
    <source>
        <dbReference type="EMBL" id="RFA08826.1"/>
    </source>
</evidence>
<dbReference type="RefSeq" id="WP_116414227.1">
    <property type="nucleotide sequence ID" value="NZ_NBWZ01000001.1"/>
</dbReference>
<sequence>MTGRRLLARGWPVFVPVVVLNATAQAALVAPFLTPGTSAGFIALAALSGAALVVALVLVVGRAVALAASPGGAVATPGARVPRPPYRVPPLRLWIAGLVTLAVLGASAIVFAPLVVIAATAVLLTLPSVAYGAGWSAGFRMFGARPFRTIIRCLLTVALLGLLWLIALALGFLITGVAGAALTWLVFGVAAVLLVCWWTAALAHAATVERKLFLRNPQEQ</sequence>
<dbReference type="Proteomes" id="UP000256486">
    <property type="component" value="Unassembled WGS sequence"/>
</dbReference>
<reference evidence="2 3" key="1">
    <citation type="submission" date="2017-04" db="EMBL/GenBank/DDBJ databases">
        <title>Comparative genome analysis of Subtercola boreus.</title>
        <authorList>
            <person name="Cho Y.-J."/>
            <person name="Cho A."/>
            <person name="Kim O.-S."/>
            <person name="Lee J.-I."/>
        </authorList>
    </citation>
    <scope>NUCLEOTIDE SEQUENCE [LARGE SCALE GENOMIC DNA]</scope>
    <source>
        <strain evidence="2 3">K300</strain>
    </source>
</reference>
<gene>
    <name evidence="2" type="ORF">B7R54_05995</name>
</gene>
<feature type="transmembrane region" description="Helical" evidence="1">
    <location>
        <begin position="121"/>
        <end position="142"/>
    </location>
</feature>
<protein>
    <recommendedName>
        <fullName evidence="4">Integral membrane protein</fullName>
    </recommendedName>
</protein>
<keyword evidence="1" id="KW-0812">Transmembrane</keyword>
<dbReference type="EMBL" id="NBWZ01000001">
    <property type="protein sequence ID" value="RFA08826.1"/>
    <property type="molecule type" value="Genomic_DNA"/>
</dbReference>
<feature type="transmembrane region" description="Helical" evidence="1">
    <location>
        <begin position="93"/>
        <end position="115"/>
    </location>
</feature>
<keyword evidence="1" id="KW-1133">Transmembrane helix</keyword>
<accession>A0A3E0VFU6</accession>
<proteinExistence type="predicted"/>
<evidence type="ECO:0000256" key="1">
    <source>
        <dbReference type="SAM" id="Phobius"/>
    </source>
</evidence>
<keyword evidence="3" id="KW-1185">Reference proteome</keyword>
<dbReference type="AlphaFoldDB" id="A0A3E0VFU6"/>
<evidence type="ECO:0008006" key="4">
    <source>
        <dbReference type="Google" id="ProtNLM"/>
    </source>
</evidence>
<feature type="transmembrane region" description="Helical" evidence="1">
    <location>
        <begin position="154"/>
        <end position="178"/>
    </location>
</feature>
<feature type="transmembrane region" description="Helical" evidence="1">
    <location>
        <begin position="39"/>
        <end position="60"/>
    </location>
</feature>
<feature type="transmembrane region" description="Helical" evidence="1">
    <location>
        <begin position="184"/>
        <end position="206"/>
    </location>
</feature>